<dbReference type="Ensembl" id="ENSGMOT00000047885.1">
    <property type="protein sequence ID" value="ENSGMOP00000059926.1"/>
    <property type="gene ID" value="ENSGMOG00000001149.2"/>
</dbReference>
<evidence type="ECO:0000256" key="9">
    <source>
        <dbReference type="ARBA" id="ARBA00023014"/>
    </source>
</evidence>
<keyword evidence="1 13" id="KW-0004">4Fe-4S</keyword>
<comment type="similarity">
    <text evidence="13">Belongs to the helicase family. RAD3/XPD subfamily.</text>
</comment>
<comment type="function">
    <text evidence="13">A probable ATP-dependent DNA helicase implicated in telomere-length regulation, DNA repair and the maintenance of genomic stability. Acts as an anti-recombinase to counteract toxic recombination and limit crossover during meiosis. Regulates meiotic recombination and crossover homeostasis by physically dissociating strand invasion events and thereby promotes noncrossover repair by meiotic synthesis dependent strand annealing (SDSA) as well as disassembly of D loop recombination intermediates. Also disassembles T loops and prevents telomere fragility by counteracting telomeric G4-DNA structures, which together ensure the dynamics and stability of the telomere.</text>
</comment>
<dbReference type="GO" id="GO:0003678">
    <property type="term" value="F:DNA helicase activity"/>
    <property type="evidence" value="ECO:0007669"/>
    <property type="project" value="UniProtKB-UniRule"/>
</dbReference>
<dbReference type="InterPro" id="IPR006555">
    <property type="entry name" value="ATP-dep_Helicase_C"/>
</dbReference>
<dbReference type="GO" id="GO:0005634">
    <property type="term" value="C:nucleus"/>
    <property type="evidence" value="ECO:0007669"/>
    <property type="project" value="UniProtKB-SubCell"/>
</dbReference>
<feature type="domain" description="Helicase ATP-binding" evidence="14">
    <location>
        <begin position="7"/>
        <end position="299"/>
    </location>
</feature>
<keyword evidence="8 13" id="KW-0408">Iron</keyword>
<dbReference type="GeneTree" id="ENSGT00950000182970"/>
<dbReference type="InterPro" id="IPR027417">
    <property type="entry name" value="P-loop_NTPase"/>
</dbReference>
<evidence type="ECO:0000256" key="2">
    <source>
        <dbReference type="ARBA" id="ARBA00022723"/>
    </source>
</evidence>
<dbReference type="SMART" id="SM00488">
    <property type="entry name" value="DEXDc2"/>
    <property type="match status" value="1"/>
</dbReference>
<reference evidence="15" key="2">
    <citation type="submission" date="2025-09" db="UniProtKB">
        <authorList>
            <consortium name="Ensembl"/>
        </authorList>
    </citation>
    <scope>IDENTIFICATION</scope>
</reference>
<dbReference type="InterPro" id="IPR014013">
    <property type="entry name" value="Helic_SF1/SF2_ATP-bd_DinG/Rad3"/>
</dbReference>
<comment type="catalytic activity">
    <reaction evidence="13">
        <text>ATP + H2O = ADP + phosphate + H(+)</text>
        <dbReference type="Rhea" id="RHEA:13065"/>
        <dbReference type="ChEBI" id="CHEBI:15377"/>
        <dbReference type="ChEBI" id="CHEBI:15378"/>
        <dbReference type="ChEBI" id="CHEBI:30616"/>
        <dbReference type="ChEBI" id="CHEBI:43474"/>
        <dbReference type="ChEBI" id="CHEBI:456216"/>
    </reaction>
</comment>
<evidence type="ECO:0000256" key="11">
    <source>
        <dbReference type="ARBA" id="ARBA00023204"/>
    </source>
</evidence>
<keyword evidence="6 13" id="KW-0347">Helicase</keyword>
<gene>
    <name evidence="15" type="primary">rtel1</name>
    <name evidence="13" type="synonym">RTEL1</name>
</gene>
<dbReference type="PANTHER" id="PTHR11472:SF34">
    <property type="entry name" value="REGULATOR OF TELOMERE ELONGATION HELICASE 1"/>
    <property type="match status" value="1"/>
</dbReference>
<dbReference type="GO" id="GO:0006260">
    <property type="term" value="P:DNA replication"/>
    <property type="evidence" value="ECO:0007669"/>
    <property type="project" value="InterPro"/>
</dbReference>
<dbReference type="EC" id="5.6.2.-" evidence="13"/>
<dbReference type="PROSITE" id="PS51193">
    <property type="entry name" value="HELICASE_ATP_BIND_2"/>
    <property type="match status" value="1"/>
</dbReference>
<dbReference type="SUPFAM" id="SSF52540">
    <property type="entry name" value="P-loop containing nucleoside triphosphate hydrolases"/>
    <property type="match status" value="2"/>
</dbReference>
<dbReference type="SMART" id="SM00491">
    <property type="entry name" value="HELICc2"/>
    <property type="match status" value="1"/>
</dbReference>
<evidence type="ECO:0000256" key="4">
    <source>
        <dbReference type="ARBA" id="ARBA00022763"/>
    </source>
</evidence>
<protein>
    <recommendedName>
        <fullName evidence="13">Regulator of telomere elongation helicase 1</fullName>
        <ecNumber evidence="13">5.6.2.-</ecNumber>
    </recommendedName>
</protein>
<evidence type="ECO:0000256" key="6">
    <source>
        <dbReference type="ARBA" id="ARBA00022806"/>
    </source>
</evidence>
<keyword evidence="10 13" id="KW-0238">DNA-binding</keyword>
<comment type="caution">
    <text evidence="13">Lacks conserved residue(s) required for the propagation of feature annotation.</text>
</comment>
<dbReference type="GO" id="GO:0006310">
    <property type="term" value="P:DNA recombination"/>
    <property type="evidence" value="ECO:0007669"/>
    <property type="project" value="InterPro"/>
</dbReference>
<evidence type="ECO:0000256" key="3">
    <source>
        <dbReference type="ARBA" id="ARBA00022741"/>
    </source>
</evidence>
<keyword evidence="12 13" id="KW-0413">Isomerase</keyword>
<evidence type="ECO:0000256" key="8">
    <source>
        <dbReference type="ARBA" id="ARBA00023004"/>
    </source>
</evidence>
<feature type="binding site" evidence="13">
    <location>
        <position position="206"/>
    </location>
    <ligand>
        <name>[4Fe-4S] cluster</name>
        <dbReference type="ChEBI" id="CHEBI:49883"/>
    </ligand>
</feature>
<feature type="binding site" evidence="13">
    <location>
        <position position="172"/>
    </location>
    <ligand>
        <name>[4Fe-4S] cluster</name>
        <dbReference type="ChEBI" id="CHEBI:49883"/>
    </ligand>
</feature>
<evidence type="ECO:0000256" key="7">
    <source>
        <dbReference type="ARBA" id="ARBA00022840"/>
    </source>
</evidence>
<dbReference type="GO" id="GO:1904430">
    <property type="term" value="P:negative regulation of t-circle formation"/>
    <property type="evidence" value="ECO:0007669"/>
    <property type="project" value="TreeGrafter"/>
</dbReference>
<dbReference type="Proteomes" id="UP000694546">
    <property type="component" value="Chromosome 7"/>
</dbReference>
<keyword evidence="3 13" id="KW-0547">Nucleotide-binding</keyword>
<keyword evidence="5 13" id="KW-0378">Hydrolase</keyword>
<keyword evidence="13" id="KW-0539">Nucleus</keyword>
<evidence type="ECO:0000256" key="1">
    <source>
        <dbReference type="ARBA" id="ARBA00022485"/>
    </source>
</evidence>
<dbReference type="PANTHER" id="PTHR11472">
    <property type="entry name" value="DNA REPAIR DEAD HELICASE RAD3/XP-D SUBFAMILY MEMBER"/>
    <property type="match status" value="1"/>
</dbReference>
<dbReference type="InterPro" id="IPR030845">
    <property type="entry name" value="RTEL1"/>
</dbReference>
<keyword evidence="7 13" id="KW-0067">ATP-binding</keyword>
<evidence type="ECO:0000256" key="10">
    <source>
        <dbReference type="ARBA" id="ARBA00023125"/>
    </source>
</evidence>
<dbReference type="InterPro" id="IPR010614">
    <property type="entry name" value="RAD3-like_helicase_DEAD"/>
</dbReference>
<dbReference type="Pfam" id="PF06733">
    <property type="entry name" value="DEAD_2"/>
    <property type="match status" value="1"/>
</dbReference>
<feature type="binding site" evidence="13">
    <location>
        <position position="163"/>
    </location>
    <ligand>
        <name>[4Fe-4S] cluster</name>
        <dbReference type="ChEBI" id="CHEBI:49883"/>
    </ligand>
</feature>
<evidence type="ECO:0000256" key="12">
    <source>
        <dbReference type="ARBA" id="ARBA00023235"/>
    </source>
</evidence>
<proteinExistence type="inferred from homology"/>
<keyword evidence="9 13" id="KW-0411">Iron-sulfur</keyword>
<organism evidence="15 16">
    <name type="scientific">Gadus morhua</name>
    <name type="common">Atlantic cod</name>
    <dbReference type="NCBI Taxonomy" id="8049"/>
    <lineage>
        <taxon>Eukaryota</taxon>
        <taxon>Metazoa</taxon>
        <taxon>Chordata</taxon>
        <taxon>Craniata</taxon>
        <taxon>Vertebrata</taxon>
        <taxon>Euteleostomi</taxon>
        <taxon>Actinopterygii</taxon>
        <taxon>Neopterygii</taxon>
        <taxon>Teleostei</taxon>
        <taxon>Neoteleostei</taxon>
        <taxon>Acanthomorphata</taxon>
        <taxon>Zeiogadaria</taxon>
        <taxon>Gadariae</taxon>
        <taxon>Gadiformes</taxon>
        <taxon>Gadoidei</taxon>
        <taxon>Gadidae</taxon>
        <taxon>Gadus</taxon>
    </lineage>
</organism>
<dbReference type="GO" id="GO:0006281">
    <property type="term" value="P:DNA repair"/>
    <property type="evidence" value="ECO:0007669"/>
    <property type="project" value="UniProtKB-UniRule"/>
</dbReference>
<keyword evidence="4 13" id="KW-0227">DNA damage</keyword>
<evidence type="ECO:0000256" key="5">
    <source>
        <dbReference type="ARBA" id="ARBA00022801"/>
    </source>
</evidence>
<dbReference type="GO" id="GO:0070182">
    <property type="term" value="F:DNA polymerase binding"/>
    <property type="evidence" value="ECO:0007669"/>
    <property type="project" value="TreeGrafter"/>
</dbReference>
<reference evidence="15" key="1">
    <citation type="submission" date="2025-08" db="UniProtKB">
        <authorList>
            <consortium name="Ensembl"/>
        </authorList>
    </citation>
    <scope>IDENTIFICATION</scope>
</reference>
<evidence type="ECO:0000259" key="14">
    <source>
        <dbReference type="PROSITE" id="PS51193"/>
    </source>
</evidence>
<comment type="subcellular location">
    <subcellularLocation>
        <location evidence="13">Nucleus</location>
    </subcellularLocation>
</comment>
<keyword evidence="11 13" id="KW-0234">DNA repair</keyword>
<evidence type="ECO:0000256" key="13">
    <source>
        <dbReference type="HAMAP-Rule" id="MF_03065"/>
    </source>
</evidence>
<evidence type="ECO:0000313" key="15">
    <source>
        <dbReference type="Ensembl" id="ENSGMOP00000059926.1"/>
    </source>
</evidence>
<dbReference type="GO" id="GO:0003677">
    <property type="term" value="F:DNA binding"/>
    <property type="evidence" value="ECO:0007669"/>
    <property type="project" value="UniProtKB-UniRule"/>
</dbReference>
<dbReference type="GO" id="GO:0010569">
    <property type="term" value="P:regulation of double-strand break repair via homologous recombination"/>
    <property type="evidence" value="ECO:0007669"/>
    <property type="project" value="UniProtKB-UniRule"/>
</dbReference>
<dbReference type="InterPro" id="IPR045028">
    <property type="entry name" value="DinG/Rad3-like"/>
</dbReference>
<accession>A0A8C5CES2</accession>
<dbReference type="AlphaFoldDB" id="A0A8C5CES2"/>
<dbReference type="Gene3D" id="3.40.50.300">
    <property type="entry name" value="P-loop containing nucleotide triphosphate hydrolases"/>
    <property type="match status" value="2"/>
</dbReference>
<dbReference type="OMA" id="NCATIVA"/>
<dbReference type="GO" id="GO:0016818">
    <property type="term" value="F:hydrolase activity, acting on acid anhydrides, in phosphorus-containing anhydrides"/>
    <property type="evidence" value="ECO:0007669"/>
    <property type="project" value="InterPro"/>
</dbReference>
<keyword evidence="2 13" id="KW-0479">Metal-binding</keyword>
<dbReference type="GO" id="GO:0090657">
    <property type="term" value="P:telomeric loop disassembly"/>
    <property type="evidence" value="ECO:0007669"/>
    <property type="project" value="TreeGrafter"/>
</dbReference>
<name>A0A8C5CES2_GADMO</name>
<dbReference type="GO" id="GO:0051539">
    <property type="term" value="F:4 iron, 4 sulfur cluster binding"/>
    <property type="evidence" value="ECO:0007669"/>
    <property type="project" value="UniProtKB-UniRule"/>
</dbReference>
<evidence type="ECO:0000313" key="16">
    <source>
        <dbReference type="Proteomes" id="UP000694546"/>
    </source>
</evidence>
<dbReference type="GO" id="GO:0045910">
    <property type="term" value="P:negative regulation of DNA recombination"/>
    <property type="evidence" value="ECO:0007669"/>
    <property type="project" value="TreeGrafter"/>
</dbReference>
<sequence length="880" mass="98303">MPLLTLNGVTINFPFTPYECQNDYMSKVIECLQQKVNGVLESPTGTGKTLCLLCATLAWRDHFKDTISARKITERLKGAEMFPDMPVATWGTAATDGDGTTYYTDIPKIIYASRTHSQLSQVISELKNTAYRPKMCVLGSRDQMCIHPEVMRQESHHMKVHMCKAKVAARSCAFYNNVEGNFYLDFIVINVLSQSALTYDYSFRVCPYYLSRTLKTQAEIIFMPYNYLLDPKSRRAQNLDLKGAVIIFDEAHNVERICEESTSFDLTPYDLTSAIEVVNSVLQEQADGATSAEPIADNFASGSKNSGENSFVSTDTLTQSYNLELYHIAASPPGSDKKWFGLDGVTLYIALIDSFIFELFKKANLTFETKSAMCDALEQITTYVTGSNILSYWCFSPGFSMQDLKRQGVRSIILTSGTLSPLQSFTAEMQIPFPVALENTHVIQRDQIFVGVVDQGPDGVQLSSTYDRRFVPENMASLGNTVANFGRVVPHGLLVFFPSYPVMDKTLEFWRANGHAGRIENMKPMFVEPKGKSNFSEVGEASEGLDFSDNYGRAVIITGLPFPPKMDPRVMLKMQFLDETSRKKIPGVKCLSGSDWYRQQASRAVNQAIGRVIRHKEDYGAIFLCDRRFKNADVQAQLPKWLRPYIRRYDNFGNMVRDVAQFFRVAQKMRPLVPKAAGGQSNSLLDSHVPSLKRRKLNEHPGGDGMARLSIQYSTEMPSSQRPGTLMDALAHSDRQHGGEGVGNSGAEMLSNVAGLYKFLRPHHKKLFNEKCQELTGQGCGYKEEDSLSKEEKEALVLQQTGKVLKYVSQSTSSIGDGKGPRESFLAAVKGTFGAEMSNQLLLAMRRYEKDDDYESLITIAVGLLTQKDDNLVLLEGKAV</sequence>
<feature type="binding site" evidence="13">
    <location>
        <position position="145"/>
    </location>
    <ligand>
        <name>[4Fe-4S] cluster</name>
        <dbReference type="ChEBI" id="CHEBI:49883"/>
    </ligand>
</feature>
<dbReference type="Pfam" id="PF13307">
    <property type="entry name" value="Helicase_C_2"/>
    <property type="match status" value="1"/>
</dbReference>
<dbReference type="HAMAP" id="MF_03065">
    <property type="entry name" value="RTEL1"/>
    <property type="match status" value="1"/>
</dbReference>
<dbReference type="CDD" id="cd18788">
    <property type="entry name" value="SF2_C_XPD"/>
    <property type="match status" value="1"/>
</dbReference>
<keyword evidence="16" id="KW-1185">Reference proteome</keyword>
<dbReference type="GO" id="GO:0046872">
    <property type="term" value="F:metal ion binding"/>
    <property type="evidence" value="ECO:0007669"/>
    <property type="project" value="UniProtKB-UniRule"/>
</dbReference>
<dbReference type="CDD" id="cd17970">
    <property type="entry name" value="DEAHc_FancJ"/>
    <property type="match status" value="1"/>
</dbReference>
<dbReference type="GO" id="GO:0005524">
    <property type="term" value="F:ATP binding"/>
    <property type="evidence" value="ECO:0007669"/>
    <property type="project" value="UniProtKB-UniRule"/>
</dbReference>
<dbReference type="Pfam" id="PF23116">
    <property type="entry name" value="HHD_RTEL1"/>
    <property type="match status" value="1"/>
</dbReference>
<dbReference type="InterPro" id="IPR006554">
    <property type="entry name" value="Helicase-like_DEXD_c2"/>
</dbReference>